<reference evidence="1" key="1">
    <citation type="submission" date="2015-05" db="EMBL/GenBank/DDBJ databases">
        <authorList>
            <person name="Wang D.B."/>
            <person name="Wang M."/>
        </authorList>
    </citation>
    <scope>NUCLEOTIDE SEQUENCE [LARGE SCALE GENOMIC DNA]</scope>
    <source>
        <strain evidence="1">M72</strain>
    </source>
</reference>
<evidence type="ECO:0000313" key="3">
    <source>
        <dbReference type="Proteomes" id="UP000049979"/>
    </source>
</evidence>
<protein>
    <submittedName>
        <fullName evidence="1">Uncharacterized protein</fullName>
    </submittedName>
</protein>
<dbReference type="AlphaFoldDB" id="A0A0M6WV37"/>
<accession>A0A0M6WV37</accession>
<evidence type="ECO:0000313" key="4">
    <source>
        <dbReference type="Proteomes" id="UP000095495"/>
    </source>
</evidence>
<evidence type="ECO:0000313" key="1">
    <source>
        <dbReference type="EMBL" id="CRL41278.1"/>
    </source>
</evidence>
<organism evidence="1 3">
    <name type="scientific">Roseburia faecis</name>
    <dbReference type="NCBI Taxonomy" id="301302"/>
    <lineage>
        <taxon>Bacteria</taxon>
        <taxon>Bacillati</taxon>
        <taxon>Bacillota</taxon>
        <taxon>Clostridia</taxon>
        <taxon>Lachnospirales</taxon>
        <taxon>Lachnospiraceae</taxon>
        <taxon>Roseburia</taxon>
    </lineage>
</organism>
<dbReference type="RefSeq" id="WP_055068429.1">
    <property type="nucleotide sequence ID" value="NZ_CP173697.1"/>
</dbReference>
<gene>
    <name evidence="2" type="ORF">ERS852420_03430</name>
    <name evidence="1" type="ORF">M72_31231</name>
</gene>
<proteinExistence type="predicted"/>
<name>A0A0M6WV37_9FIRM</name>
<dbReference type="Proteomes" id="UP000095495">
    <property type="component" value="Unassembled WGS sequence"/>
</dbReference>
<dbReference type="Proteomes" id="UP000049979">
    <property type="component" value="Unassembled WGS sequence"/>
</dbReference>
<dbReference type="EMBL" id="CVRR01000039">
    <property type="protein sequence ID" value="CRL41278.1"/>
    <property type="molecule type" value="Genomic_DNA"/>
</dbReference>
<dbReference type="STRING" id="301302.ERS852420_03430"/>
<evidence type="ECO:0000313" key="2">
    <source>
        <dbReference type="EMBL" id="CUN20202.1"/>
    </source>
</evidence>
<dbReference type="EMBL" id="CYXV01000024">
    <property type="protein sequence ID" value="CUN20202.1"/>
    <property type="molecule type" value="Genomic_DNA"/>
</dbReference>
<dbReference type="OrthoDB" id="2055894at2"/>
<keyword evidence="3" id="KW-1185">Reference proteome</keyword>
<sequence>MHIGFGQNTVSSLYGHQKGDHMKTIGFSHKKHKANESQEKMTVTSGKDVCRKIGHSDEVDGENQENTYIHDSFALDAGYANYIRETVPKTVWSNDYLRELWDENAKYLKSIRESKNGYGFDDIGMGAAYAYSTMYQKIVEGYRNGTREVYACDDSESGKRRLLSMDEELEKLNKGFDELIKWDKMVAKSQKQNAENKRKFQNIKLDESFDTFDINQACDYIQDSYLEFRSLYLEQYERTGGNIDIKSLFSYVLRSGNQDMHKYCEFLFEKIGFIV</sequence>
<reference evidence="3" key="2">
    <citation type="submission" date="2015-05" db="EMBL/GenBank/DDBJ databases">
        <authorList>
            <consortium name="Pathogen Informatics"/>
        </authorList>
    </citation>
    <scope>NUCLEOTIDE SEQUENCE [LARGE SCALE GENOMIC DNA]</scope>
    <source>
        <strain evidence="2 4">2789STDY5608863</strain>
        <strain evidence="3">M72</strain>
    </source>
</reference>